<evidence type="ECO:0008006" key="5">
    <source>
        <dbReference type="Google" id="ProtNLM"/>
    </source>
</evidence>
<dbReference type="RefSeq" id="XP_009523558.1">
    <property type="nucleotide sequence ID" value="XM_009525263.1"/>
</dbReference>
<gene>
    <name evidence="3" type="ORF">PHYSODRAFT_328904</name>
</gene>
<keyword evidence="2" id="KW-0812">Transmembrane</keyword>
<reference evidence="3 4" key="1">
    <citation type="journal article" date="2006" name="Science">
        <title>Phytophthora genome sequences uncover evolutionary origins and mechanisms of pathogenesis.</title>
        <authorList>
            <person name="Tyler B.M."/>
            <person name="Tripathy S."/>
            <person name="Zhang X."/>
            <person name="Dehal P."/>
            <person name="Jiang R.H."/>
            <person name="Aerts A."/>
            <person name="Arredondo F.D."/>
            <person name="Baxter L."/>
            <person name="Bensasson D."/>
            <person name="Beynon J.L."/>
            <person name="Chapman J."/>
            <person name="Damasceno C.M."/>
            <person name="Dorrance A.E."/>
            <person name="Dou D."/>
            <person name="Dickerman A.W."/>
            <person name="Dubchak I.L."/>
            <person name="Garbelotto M."/>
            <person name="Gijzen M."/>
            <person name="Gordon S.G."/>
            <person name="Govers F."/>
            <person name="Grunwald N.J."/>
            <person name="Huang W."/>
            <person name="Ivors K.L."/>
            <person name="Jones R.W."/>
            <person name="Kamoun S."/>
            <person name="Krampis K."/>
            <person name="Lamour K.H."/>
            <person name="Lee M.K."/>
            <person name="McDonald W.H."/>
            <person name="Medina M."/>
            <person name="Meijer H.J."/>
            <person name="Nordberg E.K."/>
            <person name="Maclean D.J."/>
            <person name="Ospina-Giraldo M.D."/>
            <person name="Morris P.F."/>
            <person name="Phuntumart V."/>
            <person name="Putnam N.H."/>
            <person name="Rash S."/>
            <person name="Rose J.K."/>
            <person name="Sakihama Y."/>
            <person name="Salamov A.A."/>
            <person name="Savidor A."/>
            <person name="Scheuring C.F."/>
            <person name="Smith B.M."/>
            <person name="Sobral B.W."/>
            <person name="Terry A."/>
            <person name="Torto-Alalibo T.A."/>
            <person name="Win J."/>
            <person name="Xu Z."/>
            <person name="Zhang H."/>
            <person name="Grigoriev I.V."/>
            <person name="Rokhsar D.S."/>
            <person name="Boore J.L."/>
        </authorList>
    </citation>
    <scope>NUCLEOTIDE SEQUENCE [LARGE SCALE GENOMIC DNA]</scope>
    <source>
        <strain evidence="3 4">P6497</strain>
    </source>
</reference>
<keyword evidence="4" id="KW-1185">Reference proteome</keyword>
<dbReference type="EMBL" id="JH159153">
    <property type="protein sequence ID" value="EGZ20841.1"/>
    <property type="molecule type" value="Genomic_DNA"/>
</dbReference>
<name>G4Z4J7_PHYSP</name>
<feature type="transmembrane region" description="Helical" evidence="2">
    <location>
        <begin position="173"/>
        <end position="202"/>
    </location>
</feature>
<evidence type="ECO:0000256" key="1">
    <source>
        <dbReference type="SAM" id="MobiDB-lite"/>
    </source>
</evidence>
<accession>G4Z4J7</accession>
<evidence type="ECO:0000256" key="2">
    <source>
        <dbReference type="SAM" id="Phobius"/>
    </source>
</evidence>
<dbReference type="GeneID" id="20645861"/>
<proteinExistence type="predicted"/>
<dbReference type="KEGG" id="psoj:PHYSODRAFT_328904"/>
<dbReference type="AlphaFoldDB" id="G4Z4J7"/>
<evidence type="ECO:0000313" key="4">
    <source>
        <dbReference type="Proteomes" id="UP000002640"/>
    </source>
</evidence>
<organism evidence="3 4">
    <name type="scientific">Phytophthora sojae (strain P6497)</name>
    <name type="common">Soybean stem and root rot agent</name>
    <name type="synonym">Phytophthora megasperma f. sp. glycines</name>
    <dbReference type="NCBI Taxonomy" id="1094619"/>
    <lineage>
        <taxon>Eukaryota</taxon>
        <taxon>Sar</taxon>
        <taxon>Stramenopiles</taxon>
        <taxon>Oomycota</taxon>
        <taxon>Peronosporomycetes</taxon>
        <taxon>Peronosporales</taxon>
        <taxon>Peronosporaceae</taxon>
        <taxon>Phytophthora</taxon>
    </lineage>
</organism>
<feature type="region of interest" description="Disordered" evidence="1">
    <location>
        <begin position="59"/>
        <end position="92"/>
    </location>
</feature>
<protein>
    <recommendedName>
        <fullName evidence="5">AP complex mu/sigma subunit domain-containing protein</fullName>
    </recommendedName>
</protein>
<evidence type="ECO:0000313" key="3">
    <source>
        <dbReference type="EMBL" id="EGZ20841.1"/>
    </source>
</evidence>
<sequence length="258" mass="27842">MPSHARGTLAEELRVRLCRCYCEDRVVSIETWTLLFVEEPHRYFGNVCELDTIFNPTSGDRRPAIRRARPQRHGERSGSGHSESSMTSMAATGMGESSTASIAAARVRISSMASLVAALSATVNASRRSFPRAQSQTSFPKSPATAPARFPNYAVDRLALTVAAKAATKLAMLLILTLAAAMLAVLLSPMPVAAMLVVLLSLCRPPPCSSCCSRCARYRYARRDAVAGLAELLADGRPCRRRHAHHAALAAPLLLRSP</sequence>
<keyword evidence="2" id="KW-0472">Membrane</keyword>
<dbReference type="Proteomes" id="UP000002640">
    <property type="component" value="Unassembled WGS sequence"/>
</dbReference>
<keyword evidence="2" id="KW-1133">Transmembrane helix</keyword>
<dbReference type="InParanoid" id="G4Z4J7"/>